<evidence type="ECO:0000259" key="3">
    <source>
        <dbReference type="PROSITE" id="PS51747"/>
    </source>
</evidence>
<dbReference type="Gene3D" id="3.40.140.10">
    <property type="entry name" value="Cytidine Deaminase, domain 2"/>
    <property type="match status" value="1"/>
</dbReference>
<comment type="caution">
    <text evidence="4">The sequence shown here is derived from an EMBL/GenBank/DDBJ whole genome shotgun (WGS) entry which is preliminary data.</text>
</comment>
<dbReference type="PANTHER" id="PTHR11079:SF179">
    <property type="entry name" value="TRNA(ADENINE(34)) DEAMINASE, CHLOROPLASTIC"/>
    <property type="match status" value="1"/>
</dbReference>
<protein>
    <submittedName>
        <fullName evidence="4">Nucleoside deaminase</fullName>
    </submittedName>
</protein>
<proteinExistence type="predicted"/>
<dbReference type="CDD" id="cd01285">
    <property type="entry name" value="nucleoside_deaminase"/>
    <property type="match status" value="1"/>
</dbReference>
<feature type="domain" description="CMP/dCMP-type deaminase" evidence="3">
    <location>
        <begin position="12"/>
        <end position="145"/>
    </location>
</feature>
<dbReference type="Pfam" id="PF00383">
    <property type="entry name" value="dCMP_cyt_deam_1"/>
    <property type="match status" value="1"/>
</dbReference>
<accession>A0A5S4V4P9</accession>
<keyword evidence="2" id="KW-0862">Zinc</keyword>
<organism evidence="4 5">
    <name type="scientific">Agromyces mariniharenae</name>
    <dbReference type="NCBI Taxonomy" id="2604423"/>
    <lineage>
        <taxon>Bacteria</taxon>
        <taxon>Bacillati</taxon>
        <taxon>Actinomycetota</taxon>
        <taxon>Actinomycetes</taxon>
        <taxon>Micrococcales</taxon>
        <taxon>Microbacteriaceae</taxon>
        <taxon>Agromyces</taxon>
    </lineage>
</organism>
<dbReference type="EMBL" id="VSSB01000001">
    <property type="protein sequence ID" value="TYL53974.1"/>
    <property type="molecule type" value="Genomic_DNA"/>
</dbReference>
<sequence>MPDQADPTLVTDADLAWLRRCTALAGEARNRTDHPFGSIVVAADGRVVEAMNTVVTTGDPTGHAETNAVRAASQALTSEELATATLYTSTEPCAMCSGAIYWSGIARVVYALSESGLRELVAAQEGVPTMELPCREVFARGGRRVVVAGPAELPEARSVHEGFWV</sequence>
<name>A0A5S4V4P9_9MICO</name>
<dbReference type="InterPro" id="IPR016193">
    <property type="entry name" value="Cytidine_deaminase-like"/>
</dbReference>
<reference evidence="4 5" key="1">
    <citation type="submission" date="2019-08" db="EMBL/GenBank/DDBJ databases">
        <authorList>
            <person name="Hu J."/>
        </authorList>
    </citation>
    <scope>NUCLEOTIDE SEQUENCE [LARGE SCALE GENOMIC DNA]</scope>
    <source>
        <strain evidence="4 5">NEAU-184</strain>
    </source>
</reference>
<dbReference type="GO" id="GO:0008270">
    <property type="term" value="F:zinc ion binding"/>
    <property type="evidence" value="ECO:0007669"/>
    <property type="project" value="InterPro"/>
</dbReference>
<evidence type="ECO:0000256" key="1">
    <source>
        <dbReference type="ARBA" id="ARBA00022723"/>
    </source>
</evidence>
<dbReference type="InterPro" id="IPR002125">
    <property type="entry name" value="CMP_dCMP_dom"/>
</dbReference>
<dbReference type="GO" id="GO:0016787">
    <property type="term" value="F:hydrolase activity"/>
    <property type="evidence" value="ECO:0007669"/>
    <property type="project" value="InterPro"/>
</dbReference>
<evidence type="ECO:0000313" key="4">
    <source>
        <dbReference type="EMBL" id="TYL53974.1"/>
    </source>
</evidence>
<dbReference type="SUPFAM" id="SSF53927">
    <property type="entry name" value="Cytidine deaminase-like"/>
    <property type="match status" value="1"/>
</dbReference>
<keyword evidence="1" id="KW-0479">Metal-binding</keyword>
<dbReference type="AlphaFoldDB" id="A0A5S4V4P9"/>
<dbReference type="PROSITE" id="PS51747">
    <property type="entry name" value="CYT_DCMP_DEAMINASES_2"/>
    <property type="match status" value="1"/>
</dbReference>
<dbReference type="Proteomes" id="UP000325243">
    <property type="component" value="Unassembled WGS sequence"/>
</dbReference>
<keyword evidence="5" id="KW-1185">Reference proteome</keyword>
<gene>
    <name evidence="4" type="ORF">FYC51_10230</name>
</gene>
<dbReference type="FunFam" id="3.40.140.10:FF:000051">
    <property type="entry name" value="Nucleoside deaminase"/>
    <property type="match status" value="1"/>
</dbReference>
<dbReference type="PROSITE" id="PS00903">
    <property type="entry name" value="CYT_DCMP_DEAMINASES_1"/>
    <property type="match status" value="1"/>
</dbReference>
<dbReference type="RefSeq" id="WP_148733438.1">
    <property type="nucleotide sequence ID" value="NZ_VSSB01000001.1"/>
</dbReference>
<evidence type="ECO:0000313" key="5">
    <source>
        <dbReference type="Proteomes" id="UP000325243"/>
    </source>
</evidence>
<dbReference type="InterPro" id="IPR016192">
    <property type="entry name" value="APOBEC/CMP_deaminase_Zn-bd"/>
</dbReference>
<dbReference type="PANTHER" id="PTHR11079">
    <property type="entry name" value="CYTOSINE DEAMINASE FAMILY MEMBER"/>
    <property type="match status" value="1"/>
</dbReference>
<evidence type="ECO:0000256" key="2">
    <source>
        <dbReference type="ARBA" id="ARBA00022833"/>
    </source>
</evidence>